<proteinExistence type="predicted"/>
<dbReference type="RefSeq" id="XP_015959301.1">
    <property type="nucleotide sequence ID" value="XM_016103815.1"/>
</dbReference>
<dbReference type="PANTHER" id="PTHR33710">
    <property type="entry name" value="BNAC02G09200D PROTEIN"/>
    <property type="match status" value="1"/>
</dbReference>
<gene>
    <name evidence="2" type="primary">LOC107483194</name>
</gene>
<dbReference type="KEGG" id="adu:107483194"/>
<dbReference type="OrthoDB" id="1435943at2759"/>
<dbReference type="GeneID" id="107483194"/>
<reference evidence="2" key="2">
    <citation type="submission" date="2025-08" db="UniProtKB">
        <authorList>
            <consortium name="RefSeq"/>
        </authorList>
    </citation>
    <scope>IDENTIFICATION</scope>
    <source>
        <tissue evidence="2">Whole plant</tissue>
    </source>
</reference>
<reference evidence="1" key="1">
    <citation type="journal article" date="2016" name="Nat. Genet.">
        <title>The genome sequences of Arachis duranensis and Arachis ipaensis, the diploid ancestors of cultivated peanut.</title>
        <authorList>
            <person name="Bertioli D.J."/>
            <person name="Cannon S.B."/>
            <person name="Froenicke L."/>
            <person name="Huang G."/>
            <person name="Farmer A.D."/>
            <person name="Cannon E.K."/>
            <person name="Liu X."/>
            <person name="Gao D."/>
            <person name="Clevenger J."/>
            <person name="Dash S."/>
            <person name="Ren L."/>
            <person name="Moretzsohn M.C."/>
            <person name="Shirasawa K."/>
            <person name="Huang W."/>
            <person name="Vidigal B."/>
            <person name="Abernathy B."/>
            <person name="Chu Y."/>
            <person name="Niederhuth C.E."/>
            <person name="Umale P."/>
            <person name="Araujo A.C."/>
            <person name="Kozik A."/>
            <person name="Kim K.D."/>
            <person name="Burow M.D."/>
            <person name="Varshney R.K."/>
            <person name="Wang X."/>
            <person name="Zhang X."/>
            <person name="Barkley N."/>
            <person name="Guimaraes P.M."/>
            <person name="Isobe S."/>
            <person name="Guo B."/>
            <person name="Liao B."/>
            <person name="Stalker H.T."/>
            <person name="Schmitz R.J."/>
            <person name="Scheffler B.E."/>
            <person name="Leal-Bertioli S.C."/>
            <person name="Xun X."/>
            <person name="Jackson S.A."/>
            <person name="Michelmore R."/>
            <person name="Ozias-Akins P."/>
        </authorList>
    </citation>
    <scope>NUCLEOTIDE SEQUENCE [LARGE SCALE GENOMIC DNA]</scope>
    <source>
        <strain evidence="1">cv. V14167</strain>
    </source>
</reference>
<name>A0A6P4D4S3_ARADU</name>
<dbReference type="Proteomes" id="UP000515211">
    <property type="component" value="Chromosome 4"/>
</dbReference>
<evidence type="ECO:0000313" key="1">
    <source>
        <dbReference type="Proteomes" id="UP000515211"/>
    </source>
</evidence>
<organism evidence="1 2">
    <name type="scientific">Arachis duranensis</name>
    <name type="common">Wild peanut</name>
    <dbReference type="NCBI Taxonomy" id="130453"/>
    <lineage>
        <taxon>Eukaryota</taxon>
        <taxon>Viridiplantae</taxon>
        <taxon>Streptophyta</taxon>
        <taxon>Embryophyta</taxon>
        <taxon>Tracheophyta</taxon>
        <taxon>Spermatophyta</taxon>
        <taxon>Magnoliopsida</taxon>
        <taxon>eudicotyledons</taxon>
        <taxon>Gunneridae</taxon>
        <taxon>Pentapetalae</taxon>
        <taxon>rosids</taxon>
        <taxon>fabids</taxon>
        <taxon>Fabales</taxon>
        <taxon>Fabaceae</taxon>
        <taxon>Papilionoideae</taxon>
        <taxon>50 kb inversion clade</taxon>
        <taxon>dalbergioids sensu lato</taxon>
        <taxon>Dalbergieae</taxon>
        <taxon>Pterocarpus clade</taxon>
        <taxon>Arachis</taxon>
    </lineage>
</organism>
<evidence type="ECO:0000313" key="2">
    <source>
        <dbReference type="RefSeq" id="XP_015959301.1"/>
    </source>
</evidence>
<accession>A0A6P4D4S3</accession>
<dbReference type="AlphaFoldDB" id="A0A6P4D4S3"/>
<dbReference type="PANTHER" id="PTHR33710:SF77">
    <property type="entry name" value="DNASE I-LIKE SUPERFAMILY PROTEIN"/>
    <property type="match status" value="1"/>
</dbReference>
<dbReference type="SUPFAM" id="SSF56219">
    <property type="entry name" value="DNase I-like"/>
    <property type="match status" value="1"/>
</dbReference>
<keyword evidence="1" id="KW-1185">Reference proteome</keyword>
<sequence length="149" mass="17149">MWSFIKVYASNVNLPWCFLGDFNALLHSHEKRGGAINNHQNACKDFQECVSTSGLIDLGYSGWPFTWKRGNLAERLDRGLCNVEWKIAFPEAYVKHLPMLKSDHSLICLQLSNAMAQNRGRRPFHFLAAWITHPDFRNFVDASWNVHVS</sequence>
<dbReference type="InterPro" id="IPR036691">
    <property type="entry name" value="Endo/exonu/phosph_ase_sf"/>
</dbReference>
<protein>
    <submittedName>
        <fullName evidence="2">Uncharacterized protein LOC107483194</fullName>
    </submittedName>
</protein>
<dbReference type="Gene3D" id="3.60.10.10">
    <property type="entry name" value="Endonuclease/exonuclease/phosphatase"/>
    <property type="match status" value="1"/>
</dbReference>